<dbReference type="InterPro" id="IPR007557">
    <property type="entry name" value="PSP1_C"/>
</dbReference>
<dbReference type="PATRIC" id="fig|1298851.3.peg.437"/>
<evidence type="ECO:0000313" key="2">
    <source>
        <dbReference type="EMBL" id="BAT71235.1"/>
    </source>
</evidence>
<keyword evidence="3" id="KW-1185">Reference proteome</keyword>
<name>A0A0S3QSC0_THET7</name>
<protein>
    <recommendedName>
        <fullName evidence="1">PSP1 C-terminal domain-containing protein</fullName>
    </recommendedName>
</protein>
<dbReference type="Pfam" id="PF04468">
    <property type="entry name" value="PSP1"/>
    <property type="match status" value="1"/>
</dbReference>
<gene>
    <name evidence="2" type="ORF">TST_0427</name>
</gene>
<feature type="domain" description="PSP1 C-terminal" evidence="1">
    <location>
        <begin position="67"/>
        <end position="152"/>
    </location>
</feature>
<dbReference type="PANTHER" id="PTHR43830:SF3">
    <property type="entry name" value="PROTEIN PSP1"/>
    <property type="match status" value="1"/>
</dbReference>
<dbReference type="STRING" id="1298851.TST_0427"/>
<proteinExistence type="predicted"/>
<dbReference type="GO" id="GO:0005737">
    <property type="term" value="C:cytoplasm"/>
    <property type="evidence" value="ECO:0007669"/>
    <property type="project" value="TreeGrafter"/>
</dbReference>
<dbReference type="InterPro" id="IPR047767">
    <property type="entry name" value="PSP1-like"/>
</dbReference>
<dbReference type="OrthoDB" id="9779344at2"/>
<dbReference type="KEGG" id="ttk:TST_0427"/>
<reference evidence="3" key="1">
    <citation type="journal article" date="2018" name="Science">
        <title>A primordial and reversible TCA cycle in a facultatively chemolithoautotrophic thermophile.</title>
        <authorList>
            <person name="Nunoura T."/>
            <person name="Chikaraishi Y."/>
            <person name="Izaki R."/>
            <person name="Suwa T."/>
            <person name="Sato T."/>
            <person name="Harada T."/>
            <person name="Mori K."/>
            <person name="Kato Y."/>
            <person name="Miyazaki M."/>
            <person name="Shimamura S."/>
            <person name="Yanagawa K."/>
            <person name="Shuto A."/>
            <person name="Ohkouchi N."/>
            <person name="Fujita N."/>
            <person name="Takaki Y."/>
            <person name="Atomi H."/>
            <person name="Takai K."/>
        </authorList>
    </citation>
    <scope>NUCLEOTIDE SEQUENCE [LARGE SCALE GENOMIC DNA]</scope>
    <source>
        <strain evidence="3">DSM 17441 / JCM 13301 / NBRC 103674 / ABI70S6</strain>
    </source>
</reference>
<accession>A0A0S3QSC0</accession>
<dbReference type="PROSITE" id="PS51411">
    <property type="entry name" value="PSP1_C"/>
    <property type="match status" value="1"/>
</dbReference>
<evidence type="ECO:0000259" key="1">
    <source>
        <dbReference type="PROSITE" id="PS51411"/>
    </source>
</evidence>
<dbReference type="NCBIfam" id="NF041131">
    <property type="entry name" value="RicT_YaaT_fam"/>
    <property type="match status" value="1"/>
</dbReference>
<dbReference type="AlphaFoldDB" id="A0A0S3QSC0"/>
<dbReference type="Proteomes" id="UP000063234">
    <property type="component" value="Chromosome"/>
</dbReference>
<sequence length="278" mass="31753">MKNGIEVVWVKVDDGLPIKFYAVGNLELQIGDEVVVEDYIGELLGKVVKGPAYIDPDAMHMPLEEITPVLRKATEEDYKRLKENEELEEEAFKFCKERIEHRELPMKLVKVKASLDRRRIMFFFTSDRRVDFRALVKDLARKYRTRIEMRQIGIRDEAKMIGGIGPCGQVICCKQFLNKFHSVSVRMAKEQYLMLNPSKISGLCGRLMCCLSYEYPIYQELAKEFPKVGEKVRTTTGIEGEVISANIIDRKVILSLGEGKGQVTVPVEEVISEKGGKE</sequence>
<organism evidence="2 3">
    <name type="scientific">Thermosulfidibacter takaii (strain DSM 17441 / JCM 13301 / NBRC 103674 / ABI70S6)</name>
    <dbReference type="NCBI Taxonomy" id="1298851"/>
    <lineage>
        <taxon>Bacteria</taxon>
        <taxon>Pseudomonadati</taxon>
        <taxon>Thermosulfidibacterota</taxon>
        <taxon>Thermosulfidibacteria</taxon>
        <taxon>Thermosulfidibacterales</taxon>
        <taxon>Thermosulfidibacteraceae</taxon>
    </lineage>
</organism>
<dbReference type="RefSeq" id="WP_068549154.1">
    <property type="nucleotide sequence ID" value="NZ_AP013035.1"/>
</dbReference>
<evidence type="ECO:0000313" key="3">
    <source>
        <dbReference type="Proteomes" id="UP000063234"/>
    </source>
</evidence>
<dbReference type="PANTHER" id="PTHR43830">
    <property type="entry name" value="PROTEIN PSP1"/>
    <property type="match status" value="1"/>
</dbReference>
<dbReference type="EMBL" id="AP013035">
    <property type="protein sequence ID" value="BAT71235.1"/>
    <property type="molecule type" value="Genomic_DNA"/>
</dbReference>